<dbReference type="InterPro" id="IPR009061">
    <property type="entry name" value="DNA-bd_dom_put_sf"/>
</dbReference>
<dbReference type="InterPro" id="IPR015358">
    <property type="entry name" value="Tscrpt_reg_MerR_DNA-bd"/>
</dbReference>
<organism evidence="8 9">
    <name type="scientific">Pseudaquabacterium pictum</name>
    <dbReference type="NCBI Taxonomy" id="2315236"/>
    <lineage>
        <taxon>Bacteria</taxon>
        <taxon>Pseudomonadati</taxon>
        <taxon>Pseudomonadota</taxon>
        <taxon>Betaproteobacteria</taxon>
        <taxon>Burkholderiales</taxon>
        <taxon>Sphaerotilaceae</taxon>
        <taxon>Pseudaquabacterium</taxon>
    </lineage>
</organism>
<dbReference type="OrthoDB" id="9808480at2"/>
<dbReference type="AlphaFoldDB" id="A0A480AU16"/>
<dbReference type="GO" id="GO:0005507">
    <property type="term" value="F:copper ion binding"/>
    <property type="evidence" value="ECO:0007669"/>
    <property type="project" value="InterPro"/>
</dbReference>
<feature type="domain" description="HTH merR-type" evidence="7">
    <location>
        <begin position="1"/>
        <end position="69"/>
    </location>
</feature>
<keyword evidence="4" id="KW-0238">DNA-binding</keyword>
<protein>
    <recommendedName>
        <fullName evidence="7">HTH merR-type domain-containing protein</fullName>
    </recommendedName>
</protein>
<dbReference type="Pfam" id="PF00376">
    <property type="entry name" value="MerR"/>
    <property type="match status" value="1"/>
</dbReference>
<name>A0A480AU16_9BURK</name>
<dbReference type="GO" id="GO:0005737">
    <property type="term" value="C:cytoplasm"/>
    <property type="evidence" value="ECO:0007669"/>
    <property type="project" value="UniProtKB-SubCell"/>
</dbReference>
<dbReference type="PROSITE" id="PS00552">
    <property type="entry name" value="HTH_MERR_1"/>
    <property type="match status" value="1"/>
</dbReference>
<evidence type="ECO:0000256" key="1">
    <source>
        <dbReference type="ARBA" id="ARBA00004496"/>
    </source>
</evidence>
<evidence type="ECO:0000256" key="2">
    <source>
        <dbReference type="ARBA" id="ARBA00022490"/>
    </source>
</evidence>
<gene>
    <name evidence="8" type="ORF">AQPW35_27680</name>
</gene>
<dbReference type="PANTHER" id="PTHR30204:SF94">
    <property type="entry name" value="HEAVY METAL-DEPENDENT TRANSCRIPTIONAL REGULATOR HI_0293-RELATED"/>
    <property type="match status" value="1"/>
</dbReference>
<comment type="caution">
    <text evidence="8">The sequence shown here is derived from an EMBL/GenBank/DDBJ whole genome shotgun (WGS) entry which is preliminary data.</text>
</comment>
<dbReference type="PRINTS" id="PR00040">
    <property type="entry name" value="HTHMERR"/>
</dbReference>
<evidence type="ECO:0000256" key="6">
    <source>
        <dbReference type="SAM" id="MobiDB-lite"/>
    </source>
</evidence>
<proteinExistence type="predicted"/>
<dbReference type="GO" id="GO:0003677">
    <property type="term" value="F:DNA binding"/>
    <property type="evidence" value="ECO:0007669"/>
    <property type="project" value="UniProtKB-KW"/>
</dbReference>
<evidence type="ECO:0000256" key="4">
    <source>
        <dbReference type="ARBA" id="ARBA00023125"/>
    </source>
</evidence>
<sequence length="182" mass="19833">MNIGAAAKAAGVSAKMVRHYEQIGLVPAAERTDAGYRQYSERDVSVLRFIRQSRNLGFSIPQIADLLGLWSNGHRTSREVKAVARRHLDDLAERLREMAAMKAALERLVTSCLGSEDPHCAILAELAAESPAAPEPRRAGRRPLRKTPARQPGEVNHADAAASPHADLMAWIRNAHAAHGSH</sequence>
<dbReference type="InterPro" id="IPR011789">
    <property type="entry name" value="CueR"/>
</dbReference>
<keyword evidence="5" id="KW-0804">Transcription</keyword>
<dbReference type="Pfam" id="PF09278">
    <property type="entry name" value="MerR-DNA-bind"/>
    <property type="match status" value="1"/>
</dbReference>
<keyword evidence="2" id="KW-0963">Cytoplasm</keyword>
<dbReference type="Gene3D" id="1.10.1660.10">
    <property type="match status" value="1"/>
</dbReference>
<dbReference type="EMBL" id="BJCL01000006">
    <property type="protein sequence ID" value="GCL63687.1"/>
    <property type="molecule type" value="Genomic_DNA"/>
</dbReference>
<dbReference type="NCBIfam" id="TIGR02044">
    <property type="entry name" value="CueR"/>
    <property type="match status" value="1"/>
</dbReference>
<comment type="subcellular location">
    <subcellularLocation>
        <location evidence="1">Cytoplasm</location>
    </subcellularLocation>
</comment>
<feature type="compositionally biased region" description="Basic residues" evidence="6">
    <location>
        <begin position="139"/>
        <end position="148"/>
    </location>
</feature>
<reference evidence="9" key="1">
    <citation type="submission" date="2019-03" db="EMBL/GenBank/DDBJ databases">
        <title>Aquabacterium pictum sp.nov., the first bacteriochlorophyll a-containing freshwater bacterium in the genus Aquabacterium of the class Betaproteobacteria.</title>
        <authorList>
            <person name="Hirose S."/>
            <person name="Tank M."/>
            <person name="Hara E."/>
            <person name="Tamaki H."/>
            <person name="Takaichi S."/>
            <person name="Haruta S."/>
            <person name="Hanada S."/>
        </authorList>
    </citation>
    <scope>NUCLEOTIDE SEQUENCE [LARGE SCALE GENOMIC DNA]</scope>
    <source>
        <strain evidence="9">W35</strain>
    </source>
</reference>
<evidence type="ECO:0000256" key="3">
    <source>
        <dbReference type="ARBA" id="ARBA00023015"/>
    </source>
</evidence>
<evidence type="ECO:0000259" key="7">
    <source>
        <dbReference type="PROSITE" id="PS50937"/>
    </source>
</evidence>
<dbReference type="InterPro" id="IPR000551">
    <property type="entry name" value="MerR-type_HTH_dom"/>
</dbReference>
<accession>A0A480AU16</accession>
<dbReference type="InterPro" id="IPR047057">
    <property type="entry name" value="MerR_fam"/>
</dbReference>
<evidence type="ECO:0000256" key="5">
    <source>
        <dbReference type="ARBA" id="ARBA00023163"/>
    </source>
</evidence>
<dbReference type="PROSITE" id="PS50937">
    <property type="entry name" value="HTH_MERR_2"/>
    <property type="match status" value="1"/>
</dbReference>
<dbReference type="SMART" id="SM00422">
    <property type="entry name" value="HTH_MERR"/>
    <property type="match status" value="1"/>
</dbReference>
<evidence type="ECO:0000313" key="9">
    <source>
        <dbReference type="Proteomes" id="UP000301751"/>
    </source>
</evidence>
<dbReference type="GO" id="GO:0045893">
    <property type="term" value="P:positive regulation of DNA-templated transcription"/>
    <property type="evidence" value="ECO:0007669"/>
    <property type="project" value="InterPro"/>
</dbReference>
<dbReference type="Proteomes" id="UP000301751">
    <property type="component" value="Unassembled WGS sequence"/>
</dbReference>
<keyword evidence="3" id="KW-0805">Transcription regulation</keyword>
<feature type="region of interest" description="Disordered" evidence="6">
    <location>
        <begin position="131"/>
        <end position="161"/>
    </location>
</feature>
<evidence type="ECO:0000313" key="8">
    <source>
        <dbReference type="EMBL" id="GCL63687.1"/>
    </source>
</evidence>
<dbReference type="PANTHER" id="PTHR30204">
    <property type="entry name" value="REDOX-CYCLING DRUG-SENSING TRANSCRIPTIONAL ACTIVATOR SOXR"/>
    <property type="match status" value="1"/>
</dbReference>
<keyword evidence="9" id="KW-1185">Reference proteome</keyword>
<dbReference type="GO" id="GO:0003700">
    <property type="term" value="F:DNA-binding transcription factor activity"/>
    <property type="evidence" value="ECO:0007669"/>
    <property type="project" value="InterPro"/>
</dbReference>
<dbReference type="SUPFAM" id="SSF46955">
    <property type="entry name" value="Putative DNA-binding domain"/>
    <property type="match status" value="1"/>
</dbReference>